<organism evidence="1 2">
    <name type="scientific">Splendidivirga corallicola</name>
    <dbReference type="NCBI Taxonomy" id="3051826"/>
    <lineage>
        <taxon>Bacteria</taxon>
        <taxon>Pseudomonadati</taxon>
        <taxon>Bacteroidota</taxon>
        <taxon>Cytophagia</taxon>
        <taxon>Cytophagales</taxon>
        <taxon>Splendidivirgaceae</taxon>
        <taxon>Splendidivirga</taxon>
    </lineage>
</organism>
<gene>
    <name evidence="1" type="ORF">QQ008_19340</name>
</gene>
<dbReference type="InterPro" id="IPR015946">
    <property type="entry name" value="KH_dom-like_a/b"/>
</dbReference>
<evidence type="ECO:0000313" key="2">
    <source>
        <dbReference type="Proteomes" id="UP001172082"/>
    </source>
</evidence>
<dbReference type="SUPFAM" id="SSF82784">
    <property type="entry name" value="OsmC-like"/>
    <property type="match status" value="1"/>
</dbReference>
<dbReference type="Proteomes" id="UP001172082">
    <property type="component" value="Unassembled WGS sequence"/>
</dbReference>
<proteinExistence type="predicted"/>
<sequence length="132" mass="14455">MSTVKYSGELRTEAVHLKSGKEIVTDAPVDNNGKGEAFSPTDLVSTALVSCMMTIMGIEARKENIELAGLSAEVTKLMKADPRRIGKIRIEFQWESPQGTEEQIEKLKQAALTCPVALSLDPALTQEVNFNF</sequence>
<name>A0ABT8KS16_9BACT</name>
<evidence type="ECO:0000313" key="1">
    <source>
        <dbReference type="EMBL" id="MDN5203551.1"/>
    </source>
</evidence>
<dbReference type="GO" id="GO:0004601">
    <property type="term" value="F:peroxidase activity"/>
    <property type="evidence" value="ECO:0007669"/>
    <property type="project" value="UniProtKB-KW"/>
</dbReference>
<keyword evidence="1" id="KW-0560">Oxidoreductase</keyword>
<comment type="caution">
    <text evidence="1">The sequence shown here is derived from an EMBL/GenBank/DDBJ whole genome shotgun (WGS) entry which is preliminary data.</text>
</comment>
<protein>
    <submittedName>
        <fullName evidence="1">OsmC family protein</fullName>
        <ecNumber evidence="1">1.11.1.-</ecNumber>
    </submittedName>
</protein>
<dbReference type="PANTHER" id="PTHR39624:SF2">
    <property type="entry name" value="OSMC-LIKE PROTEIN"/>
    <property type="match status" value="1"/>
</dbReference>
<dbReference type="InterPro" id="IPR036102">
    <property type="entry name" value="OsmC/Ohrsf"/>
</dbReference>
<dbReference type="Gene3D" id="3.30.300.20">
    <property type="match status" value="1"/>
</dbReference>
<dbReference type="EC" id="1.11.1.-" evidence="1"/>
<reference evidence="1" key="1">
    <citation type="submission" date="2023-06" db="EMBL/GenBank/DDBJ databases">
        <title>Genomic of Parafulvivirga corallium.</title>
        <authorList>
            <person name="Wang G."/>
        </authorList>
    </citation>
    <scope>NUCLEOTIDE SEQUENCE</scope>
    <source>
        <strain evidence="1">BMA10</strain>
    </source>
</reference>
<dbReference type="EMBL" id="JAUJEA010000007">
    <property type="protein sequence ID" value="MDN5203551.1"/>
    <property type="molecule type" value="Genomic_DNA"/>
</dbReference>
<dbReference type="Pfam" id="PF02566">
    <property type="entry name" value="OsmC"/>
    <property type="match status" value="1"/>
</dbReference>
<dbReference type="RefSeq" id="WP_346753613.1">
    <property type="nucleotide sequence ID" value="NZ_JAUJEA010000007.1"/>
</dbReference>
<dbReference type="InterPro" id="IPR003718">
    <property type="entry name" value="OsmC/Ohr_fam"/>
</dbReference>
<keyword evidence="2" id="KW-1185">Reference proteome</keyword>
<accession>A0ABT8KS16</accession>
<keyword evidence="1" id="KW-0575">Peroxidase</keyword>
<dbReference type="PANTHER" id="PTHR39624">
    <property type="entry name" value="PROTEIN INVOLVED IN RIMO-MEDIATED BETA-METHYLTHIOLATION OF RIBOSOMAL PROTEIN S12 YCAO"/>
    <property type="match status" value="1"/>
</dbReference>